<dbReference type="Proteomes" id="UP000030755">
    <property type="component" value="Unassembled WGS sequence"/>
</dbReference>
<keyword evidence="3" id="KW-1185">Reference proteome</keyword>
<proteinExistence type="predicted"/>
<name>A0A075AMG9_ROZAC</name>
<organism evidence="2 3">
    <name type="scientific">Rozella allomycis (strain CSF55)</name>
    <dbReference type="NCBI Taxonomy" id="988480"/>
    <lineage>
        <taxon>Eukaryota</taxon>
        <taxon>Fungi</taxon>
        <taxon>Fungi incertae sedis</taxon>
        <taxon>Cryptomycota</taxon>
        <taxon>Cryptomycota incertae sedis</taxon>
        <taxon>Rozella</taxon>
    </lineage>
</organism>
<evidence type="ECO:0000313" key="3">
    <source>
        <dbReference type="Proteomes" id="UP000030755"/>
    </source>
</evidence>
<dbReference type="EMBL" id="KE561380">
    <property type="protein sequence ID" value="EPZ30788.1"/>
    <property type="molecule type" value="Genomic_DNA"/>
</dbReference>
<protein>
    <recommendedName>
        <fullName evidence="4">Retrotransposon gag domain-containing protein</fullName>
    </recommendedName>
</protein>
<sequence>MESESIIQPFDILPALKEMVEELRIALANYVKAQLEIDPEDPSYDDFTQHIETLKTGIQNHVSTIETLEGNNSSPTTPNGTEADRDRAGRSKWEKEVAQTFKLYSNMKMTKNDVDKLDVYWKKFERVVVANNLKPDQAKKLLSLFAHEYERIAQWLTRHHELNPECNIKTLKDDLLKDFVSPYWKTKTLTLIFNIEYKQGETVPAFIGRFQELLIEKDIPFTVPDPRYDYLKELLFSKLPDSVKRVLNSKPLSEYDTLLSLMTALKLFPGIPTDITSHDHTANTKRKNNSE</sequence>
<evidence type="ECO:0000256" key="1">
    <source>
        <dbReference type="SAM" id="MobiDB-lite"/>
    </source>
</evidence>
<evidence type="ECO:0008006" key="4">
    <source>
        <dbReference type="Google" id="ProtNLM"/>
    </source>
</evidence>
<feature type="compositionally biased region" description="Basic and acidic residues" evidence="1">
    <location>
        <begin position="82"/>
        <end position="91"/>
    </location>
</feature>
<dbReference type="AlphaFoldDB" id="A0A075AMG9"/>
<dbReference type="HOGENOM" id="CLU_958315_0_0_1"/>
<evidence type="ECO:0000313" key="2">
    <source>
        <dbReference type="EMBL" id="EPZ30788.1"/>
    </source>
</evidence>
<reference evidence="2 3" key="1">
    <citation type="journal article" date="2013" name="Curr. Biol.">
        <title>Shared signatures of parasitism and phylogenomics unite Cryptomycota and microsporidia.</title>
        <authorList>
            <person name="James T.Y."/>
            <person name="Pelin A."/>
            <person name="Bonen L."/>
            <person name="Ahrendt S."/>
            <person name="Sain D."/>
            <person name="Corradi N."/>
            <person name="Stajich J.E."/>
        </authorList>
    </citation>
    <scope>NUCLEOTIDE SEQUENCE [LARGE SCALE GENOMIC DNA]</scope>
    <source>
        <strain evidence="2 3">CSF55</strain>
    </source>
</reference>
<feature type="compositionally biased region" description="Polar residues" evidence="1">
    <location>
        <begin position="68"/>
        <end position="80"/>
    </location>
</feature>
<feature type="non-terminal residue" evidence="2">
    <location>
        <position position="291"/>
    </location>
</feature>
<accession>A0A075AMG9</accession>
<gene>
    <name evidence="2" type="ORF">O9G_006167</name>
</gene>
<feature type="region of interest" description="Disordered" evidence="1">
    <location>
        <begin position="68"/>
        <end position="91"/>
    </location>
</feature>